<reference evidence="2 3" key="1">
    <citation type="submission" date="2018-10" db="EMBL/GenBank/DDBJ databases">
        <title>Histidinibacterium lentulum gen. nov., sp. nov., a marine bacterium from the culture broth of Picochlorum sp. 122.</title>
        <authorList>
            <person name="Wang G."/>
        </authorList>
    </citation>
    <scope>NUCLEOTIDE SEQUENCE [LARGE SCALE GENOMIC DNA]</scope>
    <source>
        <strain evidence="2 3">B17</strain>
    </source>
</reference>
<accession>A0A3N2QGQ6</accession>
<dbReference type="AlphaFoldDB" id="A0A3N2QGQ6"/>
<protein>
    <recommendedName>
        <fullName evidence="4">DUF669 domain-containing protein</fullName>
    </recommendedName>
</protein>
<comment type="caution">
    <text evidence="2">The sequence shown here is derived from an EMBL/GenBank/DDBJ whole genome shotgun (WGS) entry which is preliminary data.</text>
</comment>
<dbReference type="OrthoDB" id="7837554at2"/>
<feature type="compositionally biased region" description="Low complexity" evidence="1">
    <location>
        <begin position="168"/>
        <end position="201"/>
    </location>
</feature>
<dbReference type="EMBL" id="RDRB01000016">
    <property type="protein sequence ID" value="ROT94394.1"/>
    <property type="molecule type" value="Genomic_DNA"/>
</dbReference>
<evidence type="ECO:0000256" key="1">
    <source>
        <dbReference type="SAM" id="MobiDB-lite"/>
    </source>
</evidence>
<sequence length="207" mass="22044">MSGPWNDFNSAQSNTNVIPKGTLAKVRASLRPGGYDDPSQGWTGGWARRAATGAVYLDVEYTVLEGPYARRKIWSLIGLYSPKGPDWANMGRGLIRGILNSARGVSDKDNSPEAQARRRINGFGDLDGVEFIARIDIGTDTNGEDKNEIRNAVTPDHRDYAALMGTVAPQSSAAPAQGHAPQQPTTSTQPSQPASAPGAAGRPSWAQ</sequence>
<organism evidence="2 3">
    <name type="scientific">Histidinibacterium lentulum</name>
    <dbReference type="NCBI Taxonomy" id="2480588"/>
    <lineage>
        <taxon>Bacteria</taxon>
        <taxon>Pseudomonadati</taxon>
        <taxon>Pseudomonadota</taxon>
        <taxon>Alphaproteobacteria</taxon>
        <taxon>Rhodobacterales</taxon>
        <taxon>Paracoccaceae</taxon>
        <taxon>Histidinibacterium</taxon>
    </lineage>
</organism>
<dbReference type="Proteomes" id="UP000268016">
    <property type="component" value="Unassembled WGS sequence"/>
</dbReference>
<proteinExistence type="predicted"/>
<evidence type="ECO:0000313" key="3">
    <source>
        <dbReference type="Proteomes" id="UP000268016"/>
    </source>
</evidence>
<dbReference type="RefSeq" id="WP_123644165.1">
    <property type="nucleotide sequence ID" value="NZ_ML119095.1"/>
</dbReference>
<gene>
    <name evidence="2" type="ORF">EAT49_20390</name>
</gene>
<feature type="region of interest" description="Disordered" evidence="1">
    <location>
        <begin position="166"/>
        <end position="207"/>
    </location>
</feature>
<evidence type="ECO:0008006" key="4">
    <source>
        <dbReference type="Google" id="ProtNLM"/>
    </source>
</evidence>
<evidence type="ECO:0000313" key="2">
    <source>
        <dbReference type="EMBL" id="ROT94394.1"/>
    </source>
</evidence>
<name>A0A3N2QGQ6_9RHOB</name>
<keyword evidence="3" id="KW-1185">Reference proteome</keyword>